<dbReference type="AlphaFoldDB" id="A0A9X1B9Q5"/>
<reference evidence="2 3" key="1">
    <citation type="journal article" date="2020" name="Microorganisms">
        <title>Osmotic Adaptation and Compatible Solute Biosynthesis of Phototrophic Bacteria as Revealed from Genome Analyses.</title>
        <authorList>
            <person name="Imhoff J.F."/>
            <person name="Rahn T."/>
            <person name="Kunzel S."/>
            <person name="Keller A."/>
            <person name="Neulinger S.C."/>
        </authorList>
    </citation>
    <scope>NUCLEOTIDE SEQUENCE [LARGE SCALE GENOMIC DNA]</scope>
    <source>
        <strain evidence="2 3">DSM 21303</strain>
    </source>
</reference>
<keyword evidence="3" id="KW-1185">Reference proteome</keyword>
<protein>
    <submittedName>
        <fullName evidence="2">Uncharacterized protein</fullName>
    </submittedName>
</protein>
<evidence type="ECO:0000256" key="1">
    <source>
        <dbReference type="SAM" id="MobiDB-lite"/>
    </source>
</evidence>
<proteinExistence type="predicted"/>
<organism evidence="2 3">
    <name type="scientific">Thiocapsa imhoffii</name>
    <dbReference type="NCBI Taxonomy" id="382777"/>
    <lineage>
        <taxon>Bacteria</taxon>
        <taxon>Pseudomonadati</taxon>
        <taxon>Pseudomonadota</taxon>
        <taxon>Gammaproteobacteria</taxon>
        <taxon>Chromatiales</taxon>
        <taxon>Chromatiaceae</taxon>
        <taxon>Thiocapsa</taxon>
    </lineage>
</organism>
<dbReference type="Proteomes" id="UP001138802">
    <property type="component" value="Unassembled WGS sequence"/>
</dbReference>
<accession>A0A9X1B9Q5</accession>
<gene>
    <name evidence="2" type="ORF">CKO25_16360</name>
</gene>
<sequence length="60" mass="6565">MRETTLPTEVCSERFYETDAIHAVDLCIGGTVLARLSDPADGPTASDPLPRSHIERSLRP</sequence>
<comment type="caution">
    <text evidence="2">The sequence shown here is derived from an EMBL/GenBank/DDBJ whole genome shotgun (WGS) entry which is preliminary data.</text>
</comment>
<name>A0A9X1B9Q5_9GAMM</name>
<feature type="compositionally biased region" description="Basic and acidic residues" evidence="1">
    <location>
        <begin position="50"/>
        <end position="60"/>
    </location>
</feature>
<dbReference type="EMBL" id="NRSD01000021">
    <property type="protein sequence ID" value="MBK1646189.1"/>
    <property type="molecule type" value="Genomic_DNA"/>
</dbReference>
<feature type="region of interest" description="Disordered" evidence="1">
    <location>
        <begin position="37"/>
        <end position="60"/>
    </location>
</feature>
<evidence type="ECO:0000313" key="2">
    <source>
        <dbReference type="EMBL" id="MBK1646189.1"/>
    </source>
</evidence>
<evidence type="ECO:0000313" key="3">
    <source>
        <dbReference type="Proteomes" id="UP001138802"/>
    </source>
</evidence>